<dbReference type="GO" id="GO:0016020">
    <property type="term" value="C:membrane"/>
    <property type="evidence" value="ECO:0007669"/>
    <property type="project" value="UniProtKB-SubCell"/>
</dbReference>
<dbReference type="InterPro" id="IPR007274">
    <property type="entry name" value="Cop_transporter"/>
</dbReference>
<dbReference type="EMBL" id="QGNW01000053">
    <property type="protein sequence ID" value="RVX06038.1"/>
    <property type="molecule type" value="Genomic_DNA"/>
</dbReference>
<evidence type="ECO:0000256" key="6">
    <source>
        <dbReference type="RuleBase" id="RU367022"/>
    </source>
</evidence>
<dbReference type="GO" id="GO:0005375">
    <property type="term" value="F:copper ion transmembrane transporter activity"/>
    <property type="evidence" value="ECO:0007669"/>
    <property type="project" value="UniProtKB-UniRule"/>
</dbReference>
<comment type="similarity">
    <text evidence="1 6">Belongs to the copper transporter (Ctr) (TC 1.A.56) family. SLC31A subfamily.</text>
</comment>
<dbReference type="AlphaFoldDB" id="A0A438JAP7"/>
<keyword evidence="5 6" id="KW-0472">Membrane</keyword>
<keyword evidence="4 6" id="KW-1133">Transmembrane helix</keyword>
<reference evidence="7 8" key="1">
    <citation type="journal article" date="2018" name="PLoS Genet.">
        <title>Population sequencing reveals clonal diversity and ancestral inbreeding in the grapevine cultivar Chardonnay.</title>
        <authorList>
            <person name="Roach M.J."/>
            <person name="Johnson D.L."/>
            <person name="Bohlmann J."/>
            <person name="van Vuuren H.J."/>
            <person name="Jones S.J."/>
            <person name="Pretorius I.S."/>
            <person name="Schmidt S.A."/>
            <person name="Borneman A.R."/>
        </authorList>
    </citation>
    <scope>NUCLEOTIDE SEQUENCE [LARGE SCALE GENOMIC DNA]</scope>
    <source>
        <strain evidence="8">cv. Chardonnay</strain>
        <tissue evidence="7">Leaf</tissue>
    </source>
</reference>
<dbReference type="PANTHER" id="PTHR12483:SF85">
    <property type="entry name" value="COPPER TRANSPORT PROTEIN"/>
    <property type="match status" value="1"/>
</dbReference>
<evidence type="ECO:0000313" key="8">
    <source>
        <dbReference type="Proteomes" id="UP000288805"/>
    </source>
</evidence>
<evidence type="ECO:0000313" key="7">
    <source>
        <dbReference type="EMBL" id="RVX06038.1"/>
    </source>
</evidence>
<evidence type="ECO:0000256" key="1">
    <source>
        <dbReference type="ARBA" id="ARBA00006921"/>
    </source>
</evidence>
<accession>A0A438JAP7</accession>
<name>A0A438JAP7_VITVI</name>
<evidence type="ECO:0000256" key="2">
    <source>
        <dbReference type="ARBA" id="ARBA00022692"/>
    </source>
</evidence>
<evidence type="ECO:0000256" key="5">
    <source>
        <dbReference type="ARBA" id="ARBA00023136"/>
    </source>
</evidence>
<keyword evidence="6" id="KW-0813">Transport</keyword>
<keyword evidence="3 6" id="KW-0187">Copper transport</keyword>
<dbReference type="Pfam" id="PF04145">
    <property type="entry name" value="Ctr"/>
    <property type="match status" value="1"/>
</dbReference>
<keyword evidence="2 6" id="KW-0812">Transmembrane</keyword>
<organism evidence="7 8">
    <name type="scientific">Vitis vinifera</name>
    <name type="common">Grape</name>
    <dbReference type="NCBI Taxonomy" id="29760"/>
    <lineage>
        <taxon>Eukaryota</taxon>
        <taxon>Viridiplantae</taxon>
        <taxon>Streptophyta</taxon>
        <taxon>Embryophyta</taxon>
        <taxon>Tracheophyta</taxon>
        <taxon>Spermatophyta</taxon>
        <taxon>Magnoliopsida</taxon>
        <taxon>eudicotyledons</taxon>
        <taxon>Gunneridae</taxon>
        <taxon>Pentapetalae</taxon>
        <taxon>rosids</taxon>
        <taxon>Vitales</taxon>
        <taxon>Vitaceae</taxon>
        <taxon>Viteae</taxon>
        <taxon>Vitis</taxon>
    </lineage>
</organism>
<sequence length="74" mass="7888">MGLGYLVMLAVMSFNVGVLLVAIAGHAVGFFLNKYRALSVAPSPEALPLKISPLHSVCLDMYGYCMHLCTVDAS</sequence>
<comment type="subcellular location">
    <subcellularLocation>
        <location evidence="6">Membrane</location>
        <topology evidence="6">Multi-pass membrane protein</topology>
    </subcellularLocation>
</comment>
<keyword evidence="6" id="KW-0406">Ion transport</keyword>
<keyword evidence="6" id="KW-0186">Copper</keyword>
<dbReference type="Proteomes" id="UP000288805">
    <property type="component" value="Unassembled WGS sequence"/>
</dbReference>
<dbReference type="PANTHER" id="PTHR12483">
    <property type="entry name" value="SOLUTE CARRIER FAMILY 31 COPPER TRANSPORTERS"/>
    <property type="match status" value="1"/>
</dbReference>
<comment type="caution">
    <text evidence="7">The sequence shown here is derived from an EMBL/GenBank/DDBJ whole genome shotgun (WGS) entry which is preliminary data.</text>
</comment>
<protein>
    <recommendedName>
        <fullName evidence="6">Copper transport protein</fullName>
    </recommendedName>
</protein>
<proteinExistence type="inferred from homology"/>
<gene>
    <name evidence="7" type="ORF">CK203_018671</name>
</gene>
<feature type="transmembrane region" description="Helical" evidence="6">
    <location>
        <begin position="6"/>
        <end position="32"/>
    </location>
</feature>
<evidence type="ECO:0000256" key="3">
    <source>
        <dbReference type="ARBA" id="ARBA00022796"/>
    </source>
</evidence>
<evidence type="ECO:0000256" key="4">
    <source>
        <dbReference type="ARBA" id="ARBA00022989"/>
    </source>
</evidence>